<feature type="compositionally biased region" description="Polar residues" evidence="1">
    <location>
        <begin position="92"/>
        <end position="113"/>
    </location>
</feature>
<protein>
    <submittedName>
        <fullName evidence="3">Uncharacterized protein</fullName>
    </submittedName>
</protein>
<organism evidence="3 4">
    <name type="scientific">Phyllotreta striolata</name>
    <name type="common">Striped flea beetle</name>
    <name type="synonym">Crioceris striolata</name>
    <dbReference type="NCBI Taxonomy" id="444603"/>
    <lineage>
        <taxon>Eukaryota</taxon>
        <taxon>Metazoa</taxon>
        <taxon>Ecdysozoa</taxon>
        <taxon>Arthropoda</taxon>
        <taxon>Hexapoda</taxon>
        <taxon>Insecta</taxon>
        <taxon>Pterygota</taxon>
        <taxon>Neoptera</taxon>
        <taxon>Endopterygota</taxon>
        <taxon>Coleoptera</taxon>
        <taxon>Polyphaga</taxon>
        <taxon>Cucujiformia</taxon>
        <taxon>Chrysomeloidea</taxon>
        <taxon>Chrysomelidae</taxon>
        <taxon>Galerucinae</taxon>
        <taxon>Alticini</taxon>
        <taxon>Phyllotreta</taxon>
    </lineage>
</organism>
<proteinExistence type="predicted"/>
<keyword evidence="4" id="KW-1185">Reference proteome</keyword>
<dbReference type="EMBL" id="OU900105">
    <property type="protein sequence ID" value="CAG9856815.1"/>
    <property type="molecule type" value="Genomic_DNA"/>
</dbReference>
<feature type="compositionally biased region" description="Polar residues" evidence="1">
    <location>
        <begin position="49"/>
        <end position="65"/>
    </location>
</feature>
<feature type="chain" id="PRO_5040269776" evidence="2">
    <location>
        <begin position="20"/>
        <end position="113"/>
    </location>
</feature>
<evidence type="ECO:0000313" key="4">
    <source>
        <dbReference type="Proteomes" id="UP001153712"/>
    </source>
</evidence>
<evidence type="ECO:0000256" key="2">
    <source>
        <dbReference type="SAM" id="SignalP"/>
    </source>
</evidence>
<evidence type="ECO:0000313" key="3">
    <source>
        <dbReference type="EMBL" id="CAG9856815.1"/>
    </source>
</evidence>
<evidence type="ECO:0000256" key="1">
    <source>
        <dbReference type="SAM" id="MobiDB-lite"/>
    </source>
</evidence>
<name>A0A9N9TMN8_PHYSR</name>
<dbReference type="Proteomes" id="UP001153712">
    <property type="component" value="Chromosome 12"/>
</dbReference>
<keyword evidence="2" id="KW-0732">Signal</keyword>
<feature type="region of interest" description="Disordered" evidence="1">
    <location>
        <begin position="49"/>
        <end position="113"/>
    </location>
</feature>
<dbReference type="AlphaFoldDB" id="A0A9N9TMN8"/>
<accession>A0A9N9TMN8</accession>
<gene>
    <name evidence="3" type="ORF">PHYEVI_LOCUS3228</name>
</gene>
<sequence>MFPLHLLIFICFAIAPVFSFPEANYDCRKNICSDIKLTVPVRLVFTFRTSKNSSTPESQPGAQSGSDGGLPNAQDNESSPATAGRAAPAVIPSQNEGAAQSTPNPTVTTLKET</sequence>
<reference evidence="3" key="1">
    <citation type="submission" date="2022-01" db="EMBL/GenBank/DDBJ databases">
        <authorList>
            <person name="King R."/>
        </authorList>
    </citation>
    <scope>NUCLEOTIDE SEQUENCE</scope>
</reference>
<feature type="signal peptide" evidence="2">
    <location>
        <begin position="1"/>
        <end position="19"/>
    </location>
</feature>